<sequence>MGVAEAPAHRGLQSTVLLLDWILATALGIALYVAPDQIGDYVFQRKTDGVHWHLIRCVGGQLIATAFVNYRLRNSAPASKSVCFLIRIVSGMVTLLLVYHCRSQTPTLVDPQVLEYTRLVSFGIIATYVLFMFWNGWAVGNQFFAENRVGNFLYQLDCMASIVIGLAWLTFPKWLLHKQVNVVMDESHELCGRLMGAYFIATFCISQHALHWASAKDRKVVVESRAVCCAAILSAQLWSQKAYHNDWSGNHWVGISLFSIWTVLAVAYTFVARRTASSPRGKKTN</sequence>
<feature type="transmembrane region" description="Helical" evidence="1">
    <location>
        <begin position="195"/>
        <end position="213"/>
    </location>
</feature>
<organism evidence="2 3">
    <name type="scientific">Pristionchus entomophagus</name>
    <dbReference type="NCBI Taxonomy" id="358040"/>
    <lineage>
        <taxon>Eukaryota</taxon>
        <taxon>Metazoa</taxon>
        <taxon>Ecdysozoa</taxon>
        <taxon>Nematoda</taxon>
        <taxon>Chromadorea</taxon>
        <taxon>Rhabditida</taxon>
        <taxon>Rhabditina</taxon>
        <taxon>Diplogasteromorpha</taxon>
        <taxon>Diplogasteroidea</taxon>
        <taxon>Neodiplogasteridae</taxon>
        <taxon>Pristionchus</taxon>
    </lineage>
</organism>
<evidence type="ECO:0000256" key="1">
    <source>
        <dbReference type="SAM" id="Phobius"/>
    </source>
</evidence>
<gene>
    <name evidence="2" type="ORF">PENTCL1PPCAC_26023</name>
</gene>
<feature type="transmembrane region" description="Helical" evidence="1">
    <location>
        <begin position="220"/>
        <end position="239"/>
    </location>
</feature>
<accession>A0AAV5UCQ5</accession>
<keyword evidence="1" id="KW-1133">Transmembrane helix</keyword>
<comment type="caution">
    <text evidence="2">The sequence shown here is derived from an EMBL/GenBank/DDBJ whole genome shotgun (WGS) entry which is preliminary data.</text>
</comment>
<feature type="transmembrane region" description="Helical" evidence="1">
    <location>
        <begin position="251"/>
        <end position="272"/>
    </location>
</feature>
<proteinExistence type="predicted"/>
<keyword evidence="1" id="KW-0472">Membrane</keyword>
<name>A0AAV5UCQ5_9BILA</name>
<feature type="transmembrane region" description="Helical" evidence="1">
    <location>
        <begin position="82"/>
        <end position="99"/>
    </location>
</feature>
<feature type="transmembrane region" description="Helical" evidence="1">
    <location>
        <begin position="152"/>
        <end position="175"/>
    </location>
</feature>
<feature type="transmembrane region" description="Helical" evidence="1">
    <location>
        <begin position="12"/>
        <end position="33"/>
    </location>
</feature>
<dbReference type="AlphaFoldDB" id="A0AAV5UCQ5"/>
<feature type="transmembrane region" description="Helical" evidence="1">
    <location>
        <begin position="53"/>
        <end position="70"/>
    </location>
</feature>
<protein>
    <submittedName>
        <fullName evidence="2">Uncharacterized protein</fullName>
    </submittedName>
</protein>
<reference evidence="2" key="1">
    <citation type="submission" date="2023-10" db="EMBL/GenBank/DDBJ databases">
        <title>Genome assembly of Pristionchus species.</title>
        <authorList>
            <person name="Yoshida K."/>
            <person name="Sommer R.J."/>
        </authorList>
    </citation>
    <scope>NUCLEOTIDE SEQUENCE</scope>
    <source>
        <strain evidence="2">RS0144</strain>
    </source>
</reference>
<keyword evidence="1" id="KW-0812">Transmembrane</keyword>
<evidence type="ECO:0000313" key="2">
    <source>
        <dbReference type="EMBL" id="GMT03849.1"/>
    </source>
</evidence>
<keyword evidence="3" id="KW-1185">Reference proteome</keyword>
<dbReference type="EMBL" id="BTSX01000006">
    <property type="protein sequence ID" value="GMT03849.1"/>
    <property type="molecule type" value="Genomic_DNA"/>
</dbReference>
<feature type="transmembrane region" description="Helical" evidence="1">
    <location>
        <begin position="119"/>
        <end position="140"/>
    </location>
</feature>
<dbReference type="Proteomes" id="UP001432027">
    <property type="component" value="Unassembled WGS sequence"/>
</dbReference>
<evidence type="ECO:0000313" key="3">
    <source>
        <dbReference type="Proteomes" id="UP001432027"/>
    </source>
</evidence>